<dbReference type="PANTHER" id="PTHR48207">
    <property type="entry name" value="SUCCINATE--HYDROXYMETHYLGLUTARATE COA-TRANSFERASE"/>
    <property type="match status" value="1"/>
</dbReference>
<dbReference type="SUPFAM" id="SSF89796">
    <property type="entry name" value="CoA-transferase family III (CaiB/BaiF)"/>
    <property type="match status" value="1"/>
</dbReference>
<proteinExistence type="predicted"/>
<evidence type="ECO:0008006" key="4">
    <source>
        <dbReference type="Google" id="ProtNLM"/>
    </source>
</evidence>
<dbReference type="InterPro" id="IPR003673">
    <property type="entry name" value="CoA-Trfase_fam_III"/>
</dbReference>
<dbReference type="GO" id="GO:0008410">
    <property type="term" value="F:CoA-transferase activity"/>
    <property type="evidence" value="ECO:0007669"/>
    <property type="project" value="TreeGrafter"/>
</dbReference>
<protein>
    <recommendedName>
        <fullName evidence="4">CaiB/BaiF family protein</fullName>
    </recommendedName>
</protein>
<evidence type="ECO:0000313" key="2">
    <source>
        <dbReference type="EMBL" id="GAC78525.1"/>
    </source>
</evidence>
<evidence type="ECO:0000256" key="1">
    <source>
        <dbReference type="ARBA" id="ARBA00022679"/>
    </source>
</evidence>
<organism evidence="2 3">
    <name type="scientific">Gordonia malaquae NBRC 108250</name>
    <dbReference type="NCBI Taxonomy" id="1223542"/>
    <lineage>
        <taxon>Bacteria</taxon>
        <taxon>Bacillati</taxon>
        <taxon>Actinomycetota</taxon>
        <taxon>Actinomycetes</taxon>
        <taxon>Mycobacteriales</taxon>
        <taxon>Gordoniaceae</taxon>
        <taxon>Gordonia</taxon>
    </lineage>
</organism>
<accession>M3UGU4</accession>
<dbReference type="InterPro" id="IPR044855">
    <property type="entry name" value="CoA-Trfase_III_dom3_sf"/>
</dbReference>
<reference evidence="2 3" key="1">
    <citation type="submission" date="2013-02" db="EMBL/GenBank/DDBJ databases">
        <title>Whole genome shotgun sequence of Gordonia malaquae NBRC 108250.</title>
        <authorList>
            <person name="Yoshida I."/>
            <person name="Hosoyama A."/>
            <person name="Tsuchikane K."/>
            <person name="Ando Y."/>
            <person name="Baba S."/>
            <person name="Ohji S."/>
            <person name="Hamada M."/>
            <person name="Tamura T."/>
            <person name="Yamazoe A."/>
            <person name="Yamazaki S."/>
            <person name="Fujita N."/>
        </authorList>
    </citation>
    <scope>NUCLEOTIDE SEQUENCE [LARGE SCALE GENOMIC DNA]</scope>
    <source>
        <strain evidence="2 3">NBRC 108250</strain>
    </source>
</reference>
<dbReference type="Pfam" id="PF02515">
    <property type="entry name" value="CoA_transf_3"/>
    <property type="match status" value="1"/>
</dbReference>
<dbReference type="eggNOG" id="COG1804">
    <property type="taxonomic scope" value="Bacteria"/>
</dbReference>
<gene>
    <name evidence="2" type="ORF">GM1_003_02640</name>
</gene>
<dbReference type="Gene3D" id="3.30.1540.10">
    <property type="entry name" value="formyl-coa transferase, domain 3"/>
    <property type="match status" value="1"/>
</dbReference>
<dbReference type="EMBL" id="BAOP01000003">
    <property type="protein sequence ID" value="GAC78525.1"/>
    <property type="molecule type" value="Genomic_DNA"/>
</dbReference>
<dbReference type="Proteomes" id="UP000035009">
    <property type="component" value="Unassembled WGS sequence"/>
</dbReference>
<keyword evidence="3" id="KW-1185">Reference proteome</keyword>
<evidence type="ECO:0000313" key="3">
    <source>
        <dbReference type="Proteomes" id="UP000035009"/>
    </source>
</evidence>
<dbReference type="InterPro" id="IPR050483">
    <property type="entry name" value="CoA-transferase_III_domain"/>
</dbReference>
<dbReference type="STRING" id="410332.SAMN04488550_2507"/>
<keyword evidence="1" id="KW-0808">Transferase</keyword>
<dbReference type="AlphaFoldDB" id="M3UGU4"/>
<comment type="caution">
    <text evidence="2">The sequence shown here is derived from an EMBL/GenBank/DDBJ whole genome shotgun (WGS) entry which is preliminary data.</text>
</comment>
<dbReference type="Gene3D" id="3.40.50.10540">
    <property type="entry name" value="Crotonobetainyl-coa:carnitine coa-transferase, domain 1"/>
    <property type="match status" value="1"/>
</dbReference>
<dbReference type="PANTHER" id="PTHR48207:SF3">
    <property type="entry name" value="SUCCINATE--HYDROXYMETHYLGLUTARATE COA-TRANSFERASE"/>
    <property type="match status" value="1"/>
</dbReference>
<name>M3UGU4_GORML</name>
<sequence>MGGMSELPLEGITVVSLEQAVAAPLATRHLADLGARVIKIERVGEGDFARNYDTAVDGLASHFVWLNRGKESIAVDLKSDAGLAIARELVARADVFVQNSAPGAAARLGLDPAELATADPALITASISGYGTSGPYRDRKAYDLLIQAETGLVSLTGSPAEPAKTGVPASDIAAGLYLAQSILAALFRRSRTGRGGVVDVSMFDATAEWIGHPMYIQMHTGRQTQRHGLGHAAIVPYDSFPTADGRLLIGVQNDRGWQTLMNGVFGRPDVADDPRFVTNTDRVAHRVECDSAVAAETIRFAGADLAARLEAAGVPSAVVNDVAGLVNHPQLAERDRWRTIGTPVGAVQALLPPMGFGDVELAMGDVPALGQHTRALLHELGYPAALSAEWISSGVVGV</sequence>
<dbReference type="InterPro" id="IPR023606">
    <property type="entry name" value="CoA-Trfase_III_dom_1_sf"/>
</dbReference>